<evidence type="ECO:0000313" key="1">
    <source>
        <dbReference type="EMBL" id="VAW80781.1"/>
    </source>
</evidence>
<gene>
    <name evidence="1" type="ORF">MNBD_GAMMA13-1142</name>
</gene>
<dbReference type="AlphaFoldDB" id="A0A3B0YN48"/>
<proteinExistence type="predicted"/>
<organism evidence="1">
    <name type="scientific">hydrothermal vent metagenome</name>
    <dbReference type="NCBI Taxonomy" id="652676"/>
    <lineage>
        <taxon>unclassified sequences</taxon>
        <taxon>metagenomes</taxon>
        <taxon>ecological metagenomes</taxon>
    </lineage>
</organism>
<dbReference type="PIRSF" id="PIRSF028304">
    <property type="entry name" value="UCP028304"/>
    <property type="match status" value="1"/>
</dbReference>
<sequence length="622" mass="70352">MDPRLLEQYNQELQFIREMGAEFSERYPKIAGGLGLRNTECDDPYVERLLESFAFLTARIQIKLNAEYPHFTQHLLEMVYPHYLGPTPSMTVVEFQPDLKGGVTEEGFLLKKQTELRSTSTLKGRANCEYRTAHDLMLWPIQLTAVDYLSQGEAVHYAGTSLQGVKAGIRFRLETVVELEFKQLAMDRLSLYLKGSGGLPMQVYELLLGHSLAVVVQPSGKAPEWREILDGDSVQPVGFDDQQALLPYGPRSFQGYRFLQEYFALPQRYMFVELQNLLPAVQRSTDTQLEFVILLAQAKTDLEDRLNVTNFSLNCTPAINLFPKRSDRVHLTHRTTEHQLVIDRTRPRDYEVFSITELEGYGSRSNAEQKFRPFYALQHEHHTHSDHAYYTLRRQPVLQPINTGATGSHYHGSEVYIALVDASEAPYPSDLKQLGADTLCTNRDLPQLMVTGQGNTDFTLKIGAPVDSVRCLCKPTDPKPAYPEGEHAWRLISHLSLNYLSLINDDTNEGAGALRELLRLYGDFSEAPIRKQIDGLLTVNSEQVVRRIPGDGPMAFGRGLEITLTFDELAFEGSGAFLLGAVLDRFFSKYVSINSFIQTVVTTQGRGEIMRWPVRTGTRTLM</sequence>
<dbReference type="NCBIfam" id="TIGR03359">
    <property type="entry name" value="VI_chp_6"/>
    <property type="match status" value="1"/>
</dbReference>
<dbReference type="InterPro" id="IPR010272">
    <property type="entry name" value="T6SS_TssF"/>
</dbReference>
<dbReference type="PANTHER" id="PTHR35370">
    <property type="entry name" value="CYTOPLASMIC PROTEIN-RELATED-RELATED"/>
    <property type="match status" value="1"/>
</dbReference>
<protein>
    <submittedName>
        <fullName evidence="1">Protein ImpG/VasA</fullName>
    </submittedName>
</protein>
<reference evidence="1" key="1">
    <citation type="submission" date="2018-06" db="EMBL/GenBank/DDBJ databases">
        <authorList>
            <person name="Zhirakovskaya E."/>
        </authorList>
    </citation>
    <scope>NUCLEOTIDE SEQUENCE</scope>
</reference>
<dbReference type="Pfam" id="PF05947">
    <property type="entry name" value="T6SS_TssF"/>
    <property type="match status" value="1"/>
</dbReference>
<name>A0A3B0YN48_9ZZZZ</name>
<dbReference type="EMBL" id="UOFK01000234">
    <property type="protein sequence ID" value="VAW80781.1"/>
    <property type="molecule type" value="Genomic_DNA"/>
</dbReference>
<accession>A0A3B0YN48</accession>
<dbReference type="PANTHER" id="PTHR35370:SF1">
    <property type="entry name" value="TYPE VI SECRETION SYSTEM COMPONENT TSSF1"/>
    <property type="match status" value="1"/>
</dbReference>